<sequence length="107" mass="12136">ISLRFIFILSTHLRLGLPCGLFPSGFPNNVLYVFLFSPIRATCPAHLILLEFIIPIILPNVLLNTLFSNTLSLCSSLNVRDKVPHSYRTTGKIIVLYILIFMFLDSR</sequence>
<reference evidence="2 3" key="1">
    <citation type="submission" date="2017-12" db="EMBL/GenBank/DDBJ databases">
        <title>Hemimetabolous genomes reveal molecular basis of termite eusociality.</title>
        <authorList>
            <person name="Harrison M.C."/>
            <person name="Jongepier E."/>
            <person name="Robertson H.M."/>
            <person name="Arning N."/>
            <person name="Bitard-Feildel T."/>
            <person name="Chao H."/>
            <person name="Childers C.P."/>
            <person name="Dinh H."/>
            <person name="Doddapaneni H."/>
            <person name="Dugan S."/>
            <person name="Gowin J."/>
            <person name="Greiner C."/>
            <person name="Han Y."/>
            <person name="Hu H."/>
            <person name="Hughes D.S.T."/>
            <person name="Huylmans A.-K."/>
            <person name="Kemena C."/>
            <person name="Kremer L.P.M."/>
            <person name="Lee S.L."/>
            <person name="Lopez-Ezquerra A."/>
            <person name="Mallet L."/>
            <person name="Monroy-Kuhn J.M."/>
            <person name="Moser A."/>
            <person name="Murali S.C."/>
            <person name="Muzny D.M."/>
            <person name="Otani S."/>
            <person name="Piulachs M.-D."/>
            <person name="Poelchau M."/>
            <person name="Qu J."/>
            <person name="Schaub F."/>
            <person name="Wada-Katsumata A."/>
            <person name="Worley K.C."/>
            <person name="Xie Q."/>
            <person name="Ylla G."/>
            <person name="Poulsen M."/>
            <person name="Gibbs R.A."/>
            <person name="Schal C."/>
            <person name="Richards S."/>
            <person name="Belles X."/>
            <person name="Korb J."/>
            <person name="Bornberg-Bauer E."/>
        </authorList>
    </citation>
    <scope>NUCLEOTIDE SEQUENCE [LARGE SCALE GENOMIC DNA]</scope>
    <source>
        <tissue evidence="2">Whole body</tissue>
    </source>
</reference>
<protein>
    <submittedName>
        <fullName evidence="2">Uncharacterized protein</fullName>
    </submittedName>
</protein>
<comment type="caution">
    <text evidence="2">The sequence shown here is derived from an EMBL/GenBank/DDBJ whole genome shotgun (WGS) entry which is preliminary data.</text>
</comment>
<organism evidence="2 3">
    <name type="scientific">Cryptotermes secundus</name>
    <dbReference type="NCBI Taxonomy" id="105785"/>
    <lineage>
        <taxon>Eukaryota</taxon>
        <taxon>Metazoa</taxon>
        <taxon>Ecdysozoa</taxon>
        <taxon>Arthropoda</taxon>
        <taxon>Hexapoda</taxon>
        <taxon>Insecta</taxon>
        <taxon>Pterygota</taxon>
        <taxon>Neoptera</taxon>
        <taxon>Polyneoptera</taxon>
        <taxon>Dictyoptera</taxon>
        <taxon>Blattodea</taxon>
        <taxon>Blattoidea</taxon>
        <taxon>Termitoidae</taxon>
        <taxon>Kalotermitidae</taxon>
        <taxon>Cryptotermitinae</taxon>
        <taxon>Cryptotermes</taxon>
    </lineage>
</organism>
<feature type="transmembrane region" description="Helical" evidence="1">
    <location>
        <begin position="47"/>
        <end position="67"/>
    </location>
</feature>
<gene>
    <name evidence="2" type="ORF">B7P43_G11368</name>
</gene>
<feature type="transmembrane region" description="Helical" evidence="1">
    <location>
        <begin position="87"/>
        <end position="104"/>
    </location>
</feature>
<evidence type="ECO:0000313" key="3">
    <source>
        <dbReference type="Proteomes" id="UP000235965"/>
    </source>
</evidence>
<feature type="non-terminal residue" evidence="2">
    <location>
        <position position="1"/>
    </location>
</feature>
<name>A0A2J7QT97_9NEOP</name>
<dbReference type="AlphaFoldDB" id="A0A2J7QT97"/>
<dbReference type="EMBL" id="NEVH01011198">
    <property type="protein sequence ID" value="PNF31806.1"/>
    <property type="molecule type" value="Genomic_DNA"/>
</dbReference>
<proteinExistence type="predicted"/>
<feature type="transmembrane region" description="Helical" evidence="1">
    <location>
        <begin position="15"/>
        <end position="35"/>
    </location>
</feature>
<evidence type="ECO:0000256" key="1">
    <source>
        <dbReference type="SAM" id="Phobius"/>
    </source>
</evidence>
<dbReference type="InParanoid" id="A0A2J7QT97"/>
<accession>A0A2J7QT97</accession>
<keyword evidence="1" id="KW-1133">Transmembrane helix</keyword>
<dbReference type="Proteomes" id="UP000235965">
    <property type="component" value="Unassembled WGS sequence"/>
</dbReference>
<keyword evidence="1" id="KW-0472">Membrane</keyword>
<keyword evidence="3" id="KW-1185">Reference proteome</keyword>
<keyword evidence="1" id="KW-0812">Transmembrane</keyword>
<evidence type="ECO:0000313" key="2">
    <source>
        <dbReference type="EMBL" id="PNF31806.1"/>
    </source>
</evidence>